<dbReference type="AlphaFoldDB" id="A0A7S7NUF2"/>
<keyword evidence="3 9" id="KW-0597">Phosphoprotein</keyword>
<sequence length="708" mass="76026">MSAHRAPFGLTPGAAEILRADASLSEEEYGYVHLSPEWRAELLDPAGWTTVLETFARTMKLAVALSDPEGRLLGECHNPQPVWTLAQSGQGKSGDSVCPFCLLSAGQHCRAAEEALKTNGVSMVQDQAGLAHIAVPLCLGSQHLGTLIAGQVFCRYPEPLRLQRVARDRQVSPQELWAMAIHQVPIAPPTLQLYAGLLMALGQAFLGQRYAAILQRRLAQTSQRYRLFFDGVKDYALLTVDPTGRITSWNSGAERLFGYREGEVMGQDASLLSAADGVPAEGLQQPMSEADASGWVEWESWRVRNDGTRFLGTSVLASLGHGETREYGVLIRDVTELRRSAQELQQAQKMEGIGVLAGGIAHDFNNLLTGVMGSLTLVKDNLSPDDSAYPIIEIAERSSVRAAELVAQLLAYAGKGKFVISRFDLSALISEMLPLIAASIPKTVRMELELKPELPWMEADASQIRQVVMNLIINGAEAIGEEGGTVRVTTGLVGEGADIFLQVKDTGSGMSETTKAQIFDPFFSTKFTGRGLGLAVVSGIVRGHKGALQVDSIPGKGTTFTVSFPAVPAGILRVADAPLSKVPRGTGTILIADDEPSLTQLAGLILKQSGYTVLVAADGHEAVDLFRQHAGEIRAVLLDMTMPVMGGQTALGLIRAIRPEVPIVLSSGYSETFAREELASEVTAGFLQKPYTAAQLLKGIQQAIQQDH</sequence>
<keyword evidence="4" id="KW-0808">Transferase</keyword>
<dbReference type="CDD" id="cd00156">
    <property type="entry name" value="REC"/>
    <property type="match status" value="1"/>
</dbReference>
<organism evidence="13 14">
    <name type="scientific">Paludibaculum fermentans</name>
    <dbReference type="NCBI Taxonomy" id="1473598"/>
    <lineage>
        <taxon>Bacteria</taxon>
        <taxon>Pseudomonadati</taxon>
        <taxon>Acidobacteriota</taxon>
        <taxon>Terriglobia</taxon>
        <taxon>Bryobacterales</taxon>
        <taxon>Bryobacteraceae</taxon>
        <taxon>Paludibaculum</taxon>
    </lineage>
</organism>
<dbReference type="Gene3D" id="3.40.50.2300">
    <property type="match status" value="1"/>
</dbReference>
<keyword evidence="6" id="KW-0418">Kinase</keyword>
<dbReference type="InterPro" id="IPR036890">
    <property type="entry name" value="HATPase_C_sf"/>
</dbReference>
<feature type="domain" description="PAS" evidence="12">
    <location>
        <begin position="221"/>
        <end position="267"/>
    </location>
</feature>
<gene>
    <name evidence="13" type="ORF">IRI77_08720</name>
</gene>
<dbReference type="InterPro" id="IPR003594">
    <property type="entry name" value="HATPase_dom"/>
</dbReference>
<dbReference type="Pfam" id="PF10114">
    <property type="entry name" value="PocR"/>
    <property type="match status" value="1"/>
</dbReference>
<dbReference type="InterPro" id="IPR004358">
    <property type="entry name" value="Sig_transdc_His_kin-like_C"/>
</dbReference>
<evidence type="ECO:0000256" key="7">
    <source>
        <dbReference type="ARBA" id="ARBA00022840"/>
    </source>
</evidence>
<dbReference type="InterPro" id="IPR011006">
    <property type="entry name" value="CheY-like_superfamily"/>
</dbReference>
<dbReference type="EMBL" id="CP063849">
    <property type="protein sequence ID" value="QOY90020.1"/>
    <property type="molecule type" value="Genomic_DNA"/>
</dbReference>
<dbReference type="GO" id="GO:0000155">
    <property type="term" value="F:phosphorelay sensor kinase activity"/>
    <property type="evidence" value="ECO:0007669"/>
    <property type="project" value="InterPro"/>
</dbReference>
<dbReference type="RefSeq" id="WP_194451683.1">
    <property type="nucleotide sequence ID" value="NZ_CP063849.1"/>
</dbReference>
<dbReference type="SUPFAM" id="SSF55874">
    <property type="entry name" value="ATPase domain of HSP90 chaperone/DNA topoisomerase II/histidine kinase"/>
    <property type="match status" value="1"/>
</dbReference>
<dbReference type="PRINTS" id="PR00344">
    <property type="entry name" value="BCTRLSENSOR"/>
</dbReference>
<evidence type="ECO:0000259" key="10">
    <source>
        <dbReference type="PROSITE" id="PS50109"/>
    </source>
</evidence>
<reference evidence="13 14" key="1">
    <citation type="submission" date="2020-10" db="EMBL/GenBank/DDBJ databases">
        <title>Complete genome sequence of Paludibaculum fermentans P105T, a facultatively anaerobic acidobacterium capable of dissimilatory Fe(III) reduction.</title>
        <authorList>
            <person name="Dedysh S.N."/>
            <person name="Beletsky A.V."/>
            <person name="Kulichevskaya I.S."/>
            <person name="Mardanov A.V."/>
            <person name="Ravin N.V."/>
        </authorList>
    </citation>
    <scope>NUCLEOTIDE SEQUENCE [LARGE SCALE GENOMIC DNA]</scope>
    <source>
        <strain evidence="13 14">P105</strain>
    </source>
</reference>
<dbReference type="Pfam" id="PF02518">
    <property type="entry name" value="HATPase_c"/>
    <property type="match status" value="1"/>
</dbReference>
<dbReference type="InterPro" id="IPR001789">
    <property type="entry name" value="Sig_transdc_resp-reg_receiver"/>
</dbReference>
<dbReference type="Gene3D" id="3.30.565.10">
    <property type="entry name" value="Histidine kinase-like ATPase, C-terminal domain"/>
    <property type="match status" value="1"/>
</dbReference>
<dbReference type="SUPFAM" id="SSF52172">
    <property type="entry name" value="CheY-like"/>
    <property type="match status" value="1"/>
</dbReference>
<feature type="modified residue" description="4-aspartylphosphate" evidence="9">
    <location>
        <position position="639"/>
    </location>
</feature>
<dbReference type="InterPro" id="IPR035965">
    <property type="entry name" value="PAS-like_dom_sf"/>
</dbReference>
<evidence type="ECO:0000256" key="5">
    <source>
        <dbReference type="ARBA" id="ARBA00022741"/>
    </source>
</evidence>
<dbReference type="Pfam" id="PF00072">
    <property type="entry name" value="Response_reg"/>
    <property type="match status" value="1"/>
</dbReference>
<evidence type="ECO:0000256" key="6">
    <source>
        <dbReference type="ARBA" id="ARBA00022777"/>
    </source>
</evidence>
<dbReference type="EC" id="2.7.13.3" evidence="2"/>
<feature type="domain" description="Response regulatory" evidence="11">
    <location>
        <begin position="588"/>
        <end position="704"/>
    </location>
</feature>
<evidence type="ECO:0000256" key="1">
    <source>
        <dbReference type="ARBA" id="ARBA00000085"/>
    </source>
</evidence>
<evidence type="ECO:0000313" key="13">
    <source>
        <dbReference type="EMBL" id="QOY90020.1"/>
    </source>
</evidence>
<dbReference type="SUPFAM" id="SSF55785">
    <property type="entry name" value="PYP-like sensor domain (PAS domain)"/>
    <property type="match status" value="1"/>
</dbReference>
<dbReference type="Pfam" id="PF00512">
    <property type="entry name" value="HisKA"/>
    <property type="match status" value="1"/>
</dbReference>
<name>A0A7S7NUF2_PALFE</name>
<evidence type="ECO:0000259" key="12">
    <source>
        <dbReference type="PROSITE" id="PS50112"/>
    </source>
</evidence>
<dbReference type="CDD" id="cd00130">
    <property type="entry name" value="PAS"/>
    <property type="match status" value="1"/>
</dbReference>
<dbReference type="InterPro" id="IPR005467">
    <property type="entry name" value="His_kinase_dom"/>
</dbReference>
<keyword evidence="7" id="KW-0067">ATP-binding</keyword>
<dbReference type="Pfam" id="PF13426">
    <property type="entry name" value="PAS_9"/>
    <property type="match status" value="1"/>
</dbReference>
<dbReference type="InterPro" id="IPR000014">
    <property type="entry name" value="PAS"/>
</dbReference>
<evidence type="ECO:0000256" key="2">
    <source>
        <dbReference type="ARBA" id="ARBA00012438"/>
    </source>
</evidence>
<dbReference type="KEGG" id="pfer:IRI77_08720"/>
<dbReference type="SMART" id="SM00387">
    <property type="entry name" value="HATPase_c"/>
    <property type="match status" value="1"/>
</dbReference>
<dbReference type="NCBIfam" id="TIGR00229">
    <property type="entry name" value="sensory_box"/>
    <property type="match status" value="1"/>
</dbReference>
<dbReference type="SUPFAM" id="SSF47384">
    <property type="entry name" value="Homodimeric domain of signal transducing histidine kinase"/>
    <property type="match status" value="1"/>
</dbReference>
<evidence type="ECO:0000256" key="4">
    <source>
        <dbReference type="ARBA" id="ARBA00022679"/>
    </source>
</evidence>
<keyword evidence="5" id="KW-0547">Nucleotide-binding</keyword>
<dbReference type="InterPro" id="IPR003661">
    <property type="entry name" value="HisK_dim/P_dom"/>
</dbReference>
<keyword evidence="8" id="KW-0902">Two-component regulatory system</keyword>
<dbReference type="PROSITE" id="PS50112">
    <property type="entry name" value="PAS"/>
    <property type="match status" value="1"/>
</dbReference>
<dbReference type="InterPro" id="IPR036097">
    <property type="entry name" value="HisK_dim/P_sf"/>
</dbReference>
<evidence type="ECO:0000256" key="8">
    <source>
        <dbReference type="ARBA" id="ARBA00023012"/>
    </source>
</evidence>
<protein>
    <recommendedName>
        <fullName evidence="2">histidine kinase</fullName>
        <ecNumber evidence="2">2.7.13.3</ecNumber>
    </recommendedName>
</protein>
<dbReference type="PANTHER" id="PTHR43065">
    <property type="entry name" value="SENSOR HISTIDINE KINASE"/>
    <property type="match status" value="1"/>
</dbReference>
<dbReference type="CDD" id="cd00082">
    <property type="entry name" value="HisKA"/>
    <property type="match status" value="1"/>
</dbReference>
<comment type="catalytic activity">
    <reaction evidence="1">
        <text>ATP + protein L-histidine = ADP + protein N-phospho-L-histidine.</text>
        <dbReference type="EC" id="2.7.13.3"/>
    </reaction>
</comment>
<dbReference type="GO" id="GO:0005524">
    <property type="term" value="F:ATP binding"/>
    <property type="evidence" value="ECO:0007669"/>
    <property type="project" value="UniProtKB-KW"/>
</dbReference>
<evidence type="ECO:0000256" key="3">
    <source>
        <dbReference type="ARBA" id="ARBA00022553"/>
    </source>
</evidence>
<dbReference type="Gene3D" id="1.10.287.130">
    <property type="match status" value="1"/>
</dbReference>
<dbReference type="PROSITE" id="PS50110">
    <property type="entry name" value="RESPONSE_REGULATORY"/>
    <property type="match status" value="1"/>
</dbReference>
<feature type="domain" description="Histidine kinase" evidence="10">
    <location>
        <begin position="359"/>
        <end position="568"/>
    </location>
</feature>
<accession>A0A7S7NUF2</accession>
<evidence type="ECO:0000259" key="11">
    <source>
        <dbReference type="PROSITE" id="PS50110"/>
    </source>
</evidence>
<dbReference type="PANTHER" id="PTHR43065:SF46">
    <property type="entry name" value="C4-DICARBOXYLATE TRANSPORT SENSOR PROTEIN DCTB"/>
    <property type="match status" value="1"/>
</dbReference>
<dbReference type="InterPro" id="IPR018771">
    <property type="entry name" value="PocR_dom"/>
</dbReference>
<dbReference type="SMART" id="SM00448">
    <property type="entry name" value="REC"/>
    <property type="match status" value="1"/>
</dbReference>
<dbReference type="PROSITE" id="PS50109">
    <property type="entry name" value="HIS_KIN"/>
    <property type="match status" value="1"/>
</dbReference>
<dbReference type="Proteomes" id="UP000593892">
    <property type="component" value="Chromosome"/>
</dbReference>
<evidence type="ECO:0000256" key="9">
    <source>
        <dbReference type="PROSITE-ProRule" id="PRU00169"/>
    </source>
</evidence>
<keyword evidence="14" id="KW-1185">Reference proteome</keyword>
<evidence type="ECO:0000313" key="14">
    <source>
        <dbReference type="Proteomes" id="UP000593892"/>
    </source>
</evidence>
<dbReference type="Gene3D" id="3.30.450.20">
    <property type="entry name" value="PAS domain"/>
    <property type="match status" value="1"/>
</dbReference>
<proteinExistence type="predicted"/>
<dbReference type="SMART" id="SM00091">
    <property type="entry name" value="PAS"/>
    <property type="match status" value="1"/>
</dbReference>